<protein>
    <recommendedName>
        <fullName evidence="3">EF-hand domain-containing protein</fullName>
    </recommendedName>
</protein>
<dbReference type="PROSITE" id="PS50222">
    <property type="entry name" value="EF_HAND_2"/>
    <property type="match status" value="2"/>
</dbReference>
<evidence type="ECO:0000259" key="3">
    <source>
        <dbReference type="PROSITE" id="PS50222"/>
    </source>
</evidence>
<dbReference type="InterPro" id="IPR002048">
    <property type="entry name" value="EF_hand_dom"/>
</dbReference>
<dbReference type="InParanoid" id="C5KSU3"/>
<feature type="compositionally biased region" description="Gly residues" evidence="2">
    <location>
        <begin position="219"/>
        <end position="255"/>
    </location>
</feature>
<dbReference type="GO" id="GO:0005509">
    <property type="term" value="F:calcium ion binding"/>
    <property type="evidence" value="ECO:0007669"/>
    <property type="project" value="InterPro"/>
</dbReference>
<accession>C5KSU3</accession>
<dbReference type="SUPFAM" id="SSF47473">
    <property type="entry name" value="EF-hand"/>
    <property type="match status" value="1"/>
</dbReference>
<dbReference type="EMBL" id="GG676168">
    <property type="protein sequence ID" value="EER12293.1"/>
    <property type="molecule type" value="Genomic_DNA"/>
</dbReference>
<dbReference type="AlphaFoldDB" id="C5KSU3"/>
<feature type="compositionally biased region" description="Polar residues" evidence="2">
    <location>
        <begin position="262"/>
        <end position="276"/>
    </location>
</feature>
<dbReference type="SMART" id="SM00054">
    <property type="entry name" value="EFh"/>
    <property type="match status" value="2"/>
</dbReference>
<keyword evidence="1" id="KW-0106">Calcium</keyword>
<feature type="domain" description="EF-hand" evidence="3">
    <location>
        <begin position="113"/>
        <end position="148"/>
    </location>
</feature>
<dbReference type="OrthoDB" id="26525at2759"/>
<dbReference type="Gene3D" id="1.10.238.10">
    <property type="entry name" value="EF-hand"/>
    <property type="match status" value="1"/>
</dbReference>
<evidence type="ECO:0000313" key="5">
    <source>
        <dbReference type="Proteomes" id="UP000007800"/>
    </source>
</evidence>
<dbReference type="Pfam" id="PF13499">
    <property type="entry name" value="EF-hand_7"/>
    <property type="match status" value="1"/>
</dbReference>
<dbReference type="InterPro" id="IPR011992">
    <property type="entry name" value="EF-hand-dom_pair"/>
</dbReference>
<reference evidence="4 5" key="1">
    <citation type="submission" date="2008-07" db="EMBL/GenBank/DDBJ databases">
        <authorList>
            <person name="El-Sayed N."/>
            <person name="Caler E."/>
            <person name="Inman J."/>
            <person name="Amedeo P."/>
            <person name="Hass B."/>
            <person name="Wortman J."/>
        </authorList>
    </citation>
    <scope>NUCLEOTIDE SEQUENCE [LARGE SCALE GENOMIC DNA]</scope>
    <source>
        <strain evidence="5">ATCC 50983 / TXsc</strain>
    </source>
</reference>
<dbReference type="Proteomes" id="UP000007800">
    <property type="component" value="Unassembled WGS sequence"/>
</dbReference>
<sequence length="283" mass="29118">MASSRHLPTTSVDPVARNAVSTLPSGIGKITAADLKERLAPFNKDITSKDIKFLMNNQEEITFTELYHLLSDNELTDFDPIAEAFKLYDPNDTGYVDMKTVKEFFKKAGYGLLSEGDVDAILQMADADRDGKLGLGDFRKLIRIGQEAPSTEVDALTTEGDVVPTENGGLTTEGDGVLTENGGLTTEGDGVPTENGGLTTEGDGVPTENGGLTTEGDGVATGNGGLTTEGDGVATGNGGLTTEGDGVATGNGGLTTEGATVPTESHSPTTGGNIPSTEAEALT</sequence>
<dbReference type="PROSITE" id="PS00018">
    <property type="entry name" value="EF_HAND_1"/>
    <property type="match status" value="1"/>
</dbReference>
<evidence type="ECO:0000256" key="1">
    <source>
        <dbReference type="ARBA" id="ARBA00022837"/>
    </source>
</evidence>
<organism evidence="5">
    <name type="scientific">Perkinsus marinus (strain ATCC 50983 / TXsc)</name>
    <dbReference type="NCBI Taxonomy" id="423536"/>
    <lineage>
        <taxon>Eukaryota</taxon>
        <taxon>Sar</taxon>
        <taxon>Alveolata</taxon>
        <taxon>Perkinsozoa</taxon>
        <taxon>Perkinsea</taxon>
        <taxon>Perkinsida</taxon>
        <taxon>Perkinsidae</taxon>
        <taxon>Perkinsus</taxon>
    </lineage>
</organism>
<proteinExistence type="predicted"/>
<gene>
    <name evidence="4" type="ORF">Pmar_PMAR001090</name>
</gene>
<feature type="region of interest" description="Disordered" evidence="2">
    <location>
        <begin position="152"/>
        <end position="283"/>
    </location>
</feature>
<evidence type="ECO:0000256" key="2">
    <source>
        <dbReference type="SAM" id="MobiDB-lite"/>
    </source>
</evidence>
<evidence type="ECO:0000313" key="4">
    <source>
        <dbReference type="EMBL" id="EER12293.1"/>
    </source>
</evidence>
<dbReference type="CDD" id="cd00051">
    <property type="entry name" value="EFh"/>
    <property type="match status" value="1"/>
</dbReference>
<name>C5KSU3_PERM5</name>
<dbReference type="GeneID" id="9057340"/>
<dbReference type="RefSeq" id="XP_002780498.1">
    <property type="nucleotide sequence ID" value="XM_002780452.1"/>
</dbReference>
<keyword evidence="5" id="KW-1185">Reference proteome</keyword>
<feature type="domain" description="EF-hand" evidence="3">
    <location>
        <begin position="76"/>
        <end position="111"/>
    </location>
</feature>
<dbReference type="InterPro" id="IPR018247">
    <property type="entry name" value="EF_Hand_1_Ca_BS"/>
</dbReference>